<sequence>RRIQLRKTRSHSLRRRTRSYSLRRRTRRRTRSYSLRRTRSYSLRRTRSHSLRRTRSHSLIQGFPRVSRNRSHDTGLWRGSAVSVLTVQHKLLLGLF</sequence>
<reference evidence="2" key="2">
    <citation type="submission" date="2025-09" db="UniProtKB">
        <authorList>
            <consortium name="Ensembl"/>
        </authorList>
    </citation>
    <scope>IDENTIFICATION</scope>
</reference>
<dbReference type="AlphaFoldDB" id="A0A8C6THS0"/>
<dbReference type="Proteomes" id="UP000694523">
    <property type="component" value="Unplaced"/>
</dbReference>
<feature type="compositionally biased region" description="Basic residues" evidence="1">
    <location>
        <begin position="1"/>
        <end position="56"/>
    </location>
</feature>
<evidence type="ECO:0000313" key="2">
    <source>
        <dbReference type="Ensembl" id="ENSNMLP00000021699.1"/>
    </source>
</evidence>
<evidence type="ECO:0000313" key="3">
    <source>
        <dbReference type="Proteomes" id="UP000694523"/>
    </source>
</evidence>
<name>A0A8C6THS0_9GOBI</name>
<evidence type="ECO:0000256" key="1">
    <source>
        <dbReference type="SAM" id="MobiDB-lite"/>
    </source>
</evidence>
<organism evidence="2 3">
    <name type="scientific">Neogobius melanostomus</name>
    <name type="common">round goby</name>
    <dbReference type="NCBI Taxonomy" id="47308"/>
    <lineage>
        <taxon>Eukaryota</taxon>
        <taxon>Metazoa</taxon>
        <taxon>Chordata</taxon>
        <taxon>Craniata</taxon>
        <taxon>Vertebrata</taxon>
        <taxon>Euteleostomi</taxon>
        <taxon>Actinopterygii</taxon>
        <taxon>Neopterygii</taxon>
        <taxon>Teleostei</taxon>
        <taxon>Neoteleostei</taxon>
        <taxon>Acanthomorphata</taxon>
        <taxon>Gobiaria</taxon>
        <taxon>Gobiiformes</taxon>
        <taxon>Gobioidei</taxon>
        <taxon>Gobiidae</taxon>
        <taxon>Benthophilinae</taxon>
        <taxon>Neogobiini</taxon>
        <taxon>Neogobius</taxon>
    </lineage>
</organism>
<dbReference type="Ensembl" id="ENSNMLT00000024320.1">
    <property type="protein sequence ID" value="ENSNMLP00000021699.1"/>
    <property type="gene ID" value="ENSNMLG00000014062.1"/>
</dbReference>
<keyword evidence="3" id="KW-1185">Reference proteome</keyword>
<reference evidence="2" key="1">
    <citation type="submission" date="2025-08" db="UniProtKB">
        <authorList>
            <consortium name="Ensembl"/>
        </authorList>
    </citation>
    <scope>IDENTIFICATION</scope>
</reference>
<feature type="region of interest" description="Disordered" evidence="1">
    <location>
        <begin position="1"/>
        <end position="57"/>
    </location>
</feature>
<protein>
    <submittedName>
        <fullName evidence="2">Uncharacterized protein</fullName>
    </submittedName>
</protein>
<proteinExistence type="predicted"/>
<accession>A0A8C6THS0</accession>